<dbReference type="PROSITE" id="PS51819">
    <property type="entry name" value="VOC"/>
    <property type="match status" value="1"/>
</dbReference>
<dbReference type="InterPro" id="IPR051785">
    <property type="entry name" value="MMCE/EMCE_epimerase"/>
</dbReference>
<sequence>MTTANAHDLQSHHVGITVDDLEAVLPFYRDVLGFDVADRFEVDGEAFSDAVGVDGAAANFVHLEANGVRVELVEYEPQARASPGAGLNQPGAKHLGFTVDDLEAFYSDLPDDVETVSEPQTTATGNSILFLRDPEDNLVEVLEIAE</sequence>
<proteinExistence type="predicted"/>
<accession>A0A3R7DCH2</accession>
<dbReference type="OrthoDB" id="6111at2157"/>
<dbReference type="Pfam" id="PF00903">
    <property type="entry name" value="Glyoxalase"/>
    <property type="match status" value="1"/>
</dbReference>
<dbReference type="PANTHER" id="PTHR43048">
    <property type="entry name" value="METHYLMALONYL-COA EPIMERASE"/>
    <property type="match status" value="1"/>
</dbReference>
<organism evidence="3 4">
    <name type="scientific">Halopiger aswanensis</name>
    <dbReference type="NCBI Taxonomy" id="148449"/>
    <lineage>
        <taxon>Archaea</taxon>
        <taxon>Methanobacteriati</taxon>
        <taxon>Methanobacteriota</taxon>
        <taxon>Stenosarchaea group</taxon>
        <taxon>Halobacteria</taxon>
        <taxon>Halobacteriales</taxon>
        <taxon>Natrialbaceae</taxon>
        <taxon>Halopiger</taxon>
    </lineage>
</organism>
<comment type="caution">
    <text evidence="3">The sequence shown here is derived from an EMBL/GenBank/DDBJ whole genome shotgun (WGS) entry which is preliminary data.</text>
</comment>
<protein>
    <submittedName>
        <fullName evidence="3">Catechol 2,3-dioxygenase-like lactoylglutathione lyase family enzyme</fullName>
    </submittedName>
</protein>
<keyword evidence="3" id="KW-0560">Oxidoreductase</keyword>
<dbReference type="RefSeq" id="WP_120244015.1">
    <property type="nucleotide sequence ID" value="NZ_RAPO01000002.1"/>
</dbReference>
<dbReference type="GO" id="GO:0046491">
    <property type="term" value="P:L-methylmalonyl-CoA metabolic process"/>
    <property type="evidence" value="ECO:0007669"/>
    <property type="project" value="TreeGrafter"/>
</dbReference>
<feature type="domain" description="VOC" evidence="2">
    <location>
        <begin position="10"/>
        <end position="144"/>
    </location>
</feature>
<gene>
    <name evidence="3" type="ORF">ATJ93_1526</name>
</gene>
<dbReference type="GO" id="GO:0046872">
    <property type="term" value="F:metal ion binding"/>
    <property type="evidence" value="ECO:0007669"/>
    <property type="project" value="UniProtKB-KW"/>
</dbReference>
<dbReference type="EMBL" id="RAPO01000002">
    <property type="protein sequence ID" value="RKD94687.1"/>
    <property type="molecule type" value="Genomic_DNA"/>
</dbReference>
<evidence type="ECO:0000256" key="1">
    <source>
        <dbReference type="ARBA" id="ARBA00022723"/>
    </source>
</evidence>
<dbReference type="GO" id="GO:0051213">
    <property type="term" value="F:dioxygenase activity"/>
    <property type="evidence" value="ECO:0007669"/>
    <property type="project" value="UniProtKB-KW"/>
</dbReference>
<dbReference type="PANTHER" id="PTHR43048:SF5">
    <property type="entry name" value="BLR5325 PROTEIN"/>
    <property type="match status" value="1"/>
</dbReference>
<dbReference type="InterPro" id="IPR004360">
    <property type="entry name" value="Glyas_Fos-R_dOase_dom"/>
</dbReference>
<dbReference type="Gene3D" id="3.10.180.10">
    <property type="entry name" value="2,3-Dihydroxybiphenyl 1,2-Dioxygenase, domain 1"/>
    <property type="match status" value="1"/>
</dbReference>
<dbReference type="GO" id="GO:0004493">
    <property type="term" value="F:methylmalonyl-CoA epimerase activity"/>
    <property type="evidence" value="ECO:0007669"/>
    <property type="project" value="TreeGrafter"/>
</dbReference>
<dbReference type="InterPro" id="IPR037523">
    <property type="entry name" value="VOC_core"/>
</dbReference>
<keyword evidence="3" id="KW-0223">Dioxygenase</keyword>
<evidence type="ECO:0000259" key="2">
    <source>
        <dbReference type="PROSITE" id="PS51819"/>
    </source>
</evidence>
<dbReference type="Proteomes" id="UP000283805">
    <property type="component" value="Unassembled WGS sequence"/>
</dbReference>
<name>A0A3R7DCH2_9EURY</name>
<evidence type="ECO:0000313" key="3">
    <source>
        <dbReference type="EMBL" id="RKD94687.1"/>
    </source>
</evidence>
<keyword evidence="4" id="KW-1185">Reference proteome</keyword>
<dbReference type="GO" id="GO:0016829">
    <property type="term" value="F:lyase activity"/>
    <property type="evidence" value="ECO:0007669"/>
    <property type="project" value="UniProtKB-KW"/>
</dbReference>
<reference evidence="3 4" key="1">
    <citation type="submission" date="2018-09" db="EMBL/GenBank/DDBJ databases">
        <title>Genomic Encyclopedia of Archaeal and Bacterial Type Strains, Phase II (KMG-II): from individual species to whole genera.</title>
        <authorList>
            <person name="Goeker M."/>
        </authorList>
    </citation>
    <scope>NUCLEOTIDE SEQUENCE [LARGE SCALE GENOMIC DNA]</scope>
    <source>
        <strain evidence="3 4">DSM 13151</strain>
    </source>
</reference>
<dbReference type="InterPro" id="IPR029068">
    <property type="entry name" value="Glyas_Bleomycin-R_OHBP_Dase"/>
</dbReference>
<keyword evidence="3" id="KW-0456">Lyase</keyword>
<dbReference type="SUPFAM" id="SSF54593">
    <property type="entry name" value="Glyoxalase/Bleomycin resistance protein/Dihydroxybiphenyl dioxygenase"/>
    <property type="match status" value="1"/>
</dbReference>
<evidence type="ECO:0000313" key="4">
    <source>
        <dbReference type="Proteomes" id="UP000283805"/>
    </source>
</evidence>
<dbReference type="AlphaFoldDB" id="A0A3R7DCH2"/>
<keyword evidence="1" id="KW-0479">Metal-binding</keyword>